<comment type="caution">
    <text evidence="2">The sequence shown here is derived from an EMBL/GenBank/DDBJ whole genome shotgun (WGS) entry which is preliminary data.</text>
</comment>
<reference evidence="2 3" key="1">
    <citation type="submission" date="2018-07" db="EMBL/GenBank/DDBJ databases">
        <title>Freshwater and sediment microbial communities from various areas in North America, analyzing microbe dynamics in response to fracking.</title>
        <authorList>
            <person name="Lamendella R."/>
        </authorList>
    </citation>
    <scope>NUCLEOTIDE SEQUENCE [LARGE SCALE GENOMIC DNA]</scope>
    <source>
        <strain evidence="2 3">160A</strain>
    </source>
</reference>
<dbReference type="AlphaFoldDB" id="A0A2T0WPM9"/>
<keyword evidence="3" id="KW-1185">Reference proteome</keyword>
<dbReference type="EMBL" id="QPIZ01000043">
    <property type="protein sequence ID" value="RCW25752.1"/>
    <property type="molecule type" value="Genomic_DNA"/>
</dbReference>
<protein>
    <submittedName>
        <fullName evidence="2">Uncharacterized protein DUF4783</fullName>
    </submittedName>
</protein>
<name>A0A2T0WPM9_9BACT</name>
<dbReference type="Pfam" id="PF16022">
    <property type="entry name" value="DUF4783"/>
    <property type="match status" value="1"/>
</dbReference>
<evidence type="ECO:0000256" key="1">
    <source>
        <dbReference type="SAM" id="SignalP"/>
    </source>
</evidence>
<gene>
    <name evidence="2" type="ORF">DFO77_1438</name>
</gene>
<proteinExistence type="predicted"/>
<sequence>MKNLIKILPVIALLMTINLAQAQTGPLPSEVVKAVKAGDANALKPHLNNKVELLIPGESGVYSKEQAHFILKSFFEKNKVTSFEVLHHGTRQNATFAIGEYSCSADRYRIYFLVKSNNNQRLIHQIRIEKQD</sequence>
<dbReference type="InterPro" id="IPR031977">
    <property type="entry name" value="DUF4783"/>
</dbReference>
<dbReference type="OrthoDB" id="1524766at2"/>
<feature type="chain" id="PRO_5030056559" evidence="1">
    <location>
        <begin position="23"/>
        <end position="132"/>
    </location>
</feature>
<organism evidence="2 3">
    <name type="scientific">Marinilabilia salmonicolor</name>
    <dbReference type="NCBI Taxonomy" id="989"/>
    <lineage>
        <taxon>Bacteria</taxon>
        <taxon>Pseudomonadati</taxon>
        <taxon>Bacteroidota</taxon>
        <taxon>Bacteroidia</taxon>
        <taxon>Marinilabiliales</taxon>
        <taxon>Marinilabiliaceae</taxon>
        <taxon>Marinilabilia</taxon>
    </lineage>
</organism>
<dbReference type="RefSeq" id="WP_106154807.1">
    <property type="nucleotide sequence ID" value="NZ_PVTS01000031.1"/>
</dbReference>
<dbReference type="Proteomes" id="UP000252733">
    <property type="component" value="Unassembled WGS sequence"/>
</dbReference>
<dbReference type="STRING" id="1168289.GCA_000259075_02456"/>
<dbReference type="Gene3D" id="3.10.450.50">
    <property type="match status" value="1"/>
</dbReference>
<evidence type="ECO:0000313" key="3">
    <source>
        <dbReference type="Proteomes" id="UP000252733"/>
    </source>
</evidence>
<evidence type="ECO:0000313" key="2">
    <source>
        <dbReference type="EMBL" id="RCW25752.1"/>
    </source>
</evidence>
<keyword evidence="1" id="KW-0732">Signal</keyword>
<accession>A0A2T0WPM9</accession>
<feature type="signal peptide" evidence="1">
    <location>
        <begin position="1"/>
        <end position="22"/>
    </location>
</feature>